<dbReference type="FunFam" id="3.40.50.880:FF:000024">
    <property type="entry name" value="Folate gamma-glutamyl hydrolase"/>
    <property type="match status" value="1"/>
</dbReference>
<dbReference type="SUPFAM" id="SSF52317">
    <property type="entry name" value="Class I glutamine amidotransferase-like"/>
    <property type="match status" value="1"/>
</dbReference>
<dbReference type="EMBL" id="CADEPI010000232">
    <property type="protein sequence ID" value="CAB3381352.1"/>
    <property type="molecule type" value="Genomic_DNA"/>
</dbReference>
<keyword evidence="4" id="KW-0732">Signal</keyword>
<evidence type="ECO:0000256" key="6">
    <source>
        <dbReference type="PIRSR" id="PIRSR615527-1"/>
    </source>
</evidence>
<dbReference type="InterPro" id="IPR011697">
    <property type="entry name" value="Peptidase_C26"/>
</dbReference>
<evidence type="ECO:0000256" key="1">
    <source>
        <dbReference type="ARBA" id="ARBA00004239"/>
    </source>
</evidence>
<dbReference type="Proteomes" id="UP000494165">
    <property type="component" value="Unassembled WGS sequence"/>
</dbReference>
<evidence type="ECO:0000256" key="4">
    <source>
        <dbReference type="ARBA" id="ARBA00022729"/>
    </source>
</evidence>
<sequence>MLLLLFTLSVGALALGPESSSAAFVVTAPRDLNLRPVIGVLSQELSSSLESVWGELNYTSFVAASYVKFLEAAGARVVPVKINRDLSYYQQLIHSINGLLIPGGANFYNTSGYGQAGEIMYNLAVELNRQGDYFPVWGTCLGFELLVYLMAGKDDPRIVCDAWDKADPLDFEPGFNQSKLFASALPAVVNILANEAVTANFHRYCVTKELMSSANIVDDIAILATSVDHEGLRYVSAFESRTMPIYAVQFHPEKPAFEWNTREKNIPHTPNSISVSSYFAQFFVNEARKSLHQFTSLDDERSSLIYNYAPTFTGAANKTYEQCYFFTD</sequence>
<evidence type="ECO:0000313" key="9">
    <source>
        <dbReference type="Proteomes" id="UP000494165"/>
    </source>
</evidence>
<feature type="active site" evidence="7">
    <location>
        <position position="251"/>
    </location>
</feature>
<keyword evidence="5 7" id="KW-0378">Hydrolase</keyword>
<evidence type="ECO:0000256" key="2">
    <source>
        <dbReference type="ARBA" id="ARBA00011083"/>
    </source>
</evidence>
<protein>
    <recommendedName>
        <fullName evidence="7">folate gamma-glutamyl hydrolase</fullName>
        <ecNumber evidence="7">3.4.19.9</ecNumber>
    </recommendedName>
</protein>
<organism evidence="8 9">
    <name type="scientific">Cloeon dipterum</name>
    <dbReference type="NCBI Taxonomy" id="197152"/>
    <lineage>
        <taxon>Eukaryota</taxon>
        <taxon>Metazoa</taxon>
        <taxon>Ecdysozoa</taxon>
        <taxon>Arthropoda</taxon>
        <taxon>Hexapoda</taxon>
        <taxon>Insecta</taxon>
        <taxon>Pterygota</taxon>
        <taxon>Palaeoptera</taxon>
        <taxon>Ephemeroptera</taxon>
        <taxon>Pisciforma</taxon>
        <taxon>Baetidae</taxon>
        <taxon>Cloeon</taxon>
    </lineage>
</organism>
<name>A0A8S1DFM7_9INSE</name>
<dbReference type="Gene3D" id="3.40.50.880">
    <property type="match status" value="1"/>
</dbReference>
<feature type="active site" description="Proton donor" evidence="6">
    <location>
        <position position="251"/>
    </location>
</feature>
<dbReference type="PROSITE" id="PS51273">
    <property type="entry name" value="GATASE_TYPE_1"/>
    <property type="match status" value="1"/>
</dbReference>
<gene>
    <name evidence="8" type="ORF">CLODIP_2_CD02794</name>
</gene>
<comment type="similarity">
    <text evidence="2">Belongs to the peptidase C26 family.</text>
</comment>
<comment type="caution">
    <text evidence="8">The sequence shown here is derived from an EMBL/GenBank/DDBJ whole genome shotgun (WGS) entry which is preliminary data.</text>
</comment>
<dbReference type="Pfam" id="PF07722">
    <property type="entry name" value="Peptidase_C26"/>
    <property type="match status" value="1"/>
</dbReference>
<dbReference type="PANTHER" id="PTHR11315:SF0">
    <property type="entry name" value="FOLATE GAMMA-GLUTAMYL HYDROLASE"/>
    <property type="match status" value="1"/>
</dbReference>
<dbReference type="OrthoDB" id="64220at2759"/>
<dbReference type="GO" id="GO:0046900">
    <property type="term" value="P:tetrahydrofolylpolyglutamate metabolic process"/>
    <property type="evidence" value="ECO:0007669"/>
    <property type="project" value="TreeGrafter"/>
</dbReference>
<dbReference type="GO" id="GO:0005773">
    <property type="term" value="C:vacuole"/>
    <property type="evidence" value="ECO:0007669"/>
    <property type="project" value="TreeGrafter"/>
</dbReference>
<comment type="catalytic activity">
    <reaction evidence="7">
        <text>(6S)-5,6,7,8-tetrahydrofolyl-(gamma-L-Glu)(n) + (n-1) H2O = (6S)-5,6,7,8-tetrahydrofolate + (n-1) L-glutamate</text>
        <dbReference type="Rhea" id="RHEA:56784"/>
        <dbReference type="Rhea" id="RHEA-COMP:14738"/>
        <dbReference type="ChEBI" id="CHEBI:15377"/>
        <dbReference type="ChEBI" id="CHEBI:29985"/>
        <dbReference type="ChEBI" id="CHEBI:57453"/>
        <dbReference type="ChEBI" id="CHEBI:141005"/>
        <dbReference type="EC" id="3.4.19.9"/>
    </reaction>
</comment>
<dbReference type="GO" id="GO:0034722">
    <property type="term" value="F:gamma-glutamyl-peptidase activity"/>
    <property type="evidence" value="ECO:0007669"/>
    <property type="project" value="UniProtKB-UniRule"/>
</dbReference>
<evidence type="ECO:0000256" key="3">
    <source>
        <dbReference type="ARBA" id="ARBA00022525"/>
    </source>
</evidence>
<dbReference type="AlphaFoldDB" id="A0A8S1DFM7"/>
<comment type="subcellular location">
    <subcellularLocation>
        <location evidence="1">Secreted</location>
        <location evidence="1">Extracellular space</location>
    </subcellularLocation>
</comment>
<keyword evidence="9" id="KW-1185">Reference proteome</keyword>
<evidence type="ECO:0000256" key="5">
    <source>
        <dbReference type="ARBA" id="ARBA00022801"/>
    </source>
</evidence>
<proteinExistence type="inferred from homology"/>
<dbReference type="InterPro" id="IPR029062">
    <property type="entry name" value="Class_I_gatase-like"/>
</dbReference>
<dbReference type="PROSITE" id="PS51275">
    <property type="entry name" value="PEPTIDASE_C26_GGH"/>
    <property type="match status" value="1"/>
</dbReference>
<keyword evidence="3" id="KW-0964">Secreted</keyword>
<dbReference type="GO" id="GO:0005576">
    <property type="term" value="C:extracellular region"/>
    <property type="evidence" value="ECO:0007669"/>
    <property type="project" value="UniProtKB-SubCell"/>
</dbReference>
<dbReference type="InterPro" id="IPR015527">
    <property type="entry name" value="Pept_C26_g-glut_hydrolase"/>
</dbReference>
<evidence type="ECO:0000256" key="7">
    <source>
        <dbReference type="PROSITE-ProRule" id="PRU00607"/>
    </source>
</evidence>
<feature type="active site" description="Nucleophile" evidence="6 7">
    <location>
        <position position="140"/>
    </location>
</feature>
<accession>A0A8S1DFM7</accession>
<dbReference type="PANTHER" id="PTHR11315">
    <property type="entry name" value="PROTEASE FAMILY C26 GAMMA-GLUTAMYL HYDROLASE"/>
    <property type="match status" value="1"/>
</dbReference>
<reference evidence="8 9" key="1">
    <citation type="submission" date="2020-04" db="EMBL/GenBank/DDBJ databases">
        <authorList>
            <person name="Alioto T."/>
            <person name="Alioto T."/>
            <person name="Gomez Garrido J."/>
        </authorList>
    </citation>
    <scope>NUCLEOTIDE SEQUENCE [LARGE SCALE GENOMIC DNA]</scope>
</reference>
<evidence type="ECO:0000313" key="8">
    <source>
        <dbReference type="EMBL" id="CAB3381352.1"/>
    </source>
</evidence>
<dbReference type="EC" id="3.4.19.9" evidence="7"/>